<evidence type="ECO:0000256" key="1">
    <source>
        <dbReference type="SAM" id="SignalP"/>
    </source>
</evidence>
<comment type="caution">
    <text evidence="2">The sequence shown here is derived from an EMBL/GenBank/DDBJ whole genome shotgun (WGS) entry which is preliminary data.</text>
</comment>
<dbReference type="RefSeq" id="WP_085405376.1">
    <property type="nucleotide sequence ID" value="NZ_NAFL01000286.1"/>
</dbReference>
<keyword evidence="1" id="KW-0732">Signal</keyword>
<protein>
    <submittedName>
        <fullName evidence="2">Uncharacterized protein</fullName>
    </submittedName>
</protein>
<dbReference type="Proteomes" id="UP000193335">
    <property type="component" value="Unassembled WGS sequence"/>
</dbReference>
<sequence>MKRFLAVAAALAAADAHAAPLDDAINCANYATIDAVCREQKDPSDPLLGKLKTAAGVLHGRSIRIGAQAGVSKEAVGALATVANDKMTNEMSRKCDNIKVLRDQFEGTCRPVMDQAYKDTLMMIDEIMKGKGR</sequence>
<evidence type="ECO:0000313" key="2">
    <source>
        <dbReference type="EMBL" id="OSJ22074.1"/>
    </source>
</evidence>
<proteinExistence type="predicted"/>
<dbReference type="EMBL" id="NAFL01000286">
    <property type="protein sequence ID" value="OSJ22074.1"/>
    <property type="molecule type" value="Genomic_DNA"/>
</dbReference>
<feature type="chain" id="PRO_5012960304" evidence="1">
    <location>
        <begin position="19"/>
        <end position="133"/>
    </location>
</feature>
<organism evidence="2 3">
    <name type="scientific">Bradyrhizobium japonicum</name>
    <dbReference type="NCBI Taxonomy" id="375"/>
    <lineage>
        <taxon>Bacteria</taxon>
        <taxon>Pseudomonadati</taxon>
        <taxon>Pseudomonadota</taxon>
        <taxon>Alphaproteobacteria</taxon>
        <taxon>Hyphomicrobiales</taxon>
        <taxon>Nitrobacteraceae</taxon>
        <taxon>Bradyrhizobium</taxon>
    </lineage>
</organism>
<reference evidence="2 3" key="1">
    <citation type="submission" date="2017-03" db="EMBL/GenBank/DDBJ databases">
        <title>Whole genome sequences of fourteen strains of Bradyrhizobium canariense and one strain of Bradyrhizobium japonicum isolated from Lupinus (Papilionoideae: Genisteae) species in Algeria.</title>
        <authorList>
            <person name="Crovadore J."/>
            <person name="Chekireb D."/>
            <person name="Brachmann A."/>
            <person name="Chablais R."/>
            <person name="Cochard B."/>
            <person name="Lefort F."/>
        </authorList>
    </citation>
    <scope>NUCLEOTIDE SEQUENCE [LARGE SCALE GENOMIC DNA]</scope>
    <source>
        <strain evidence="2 3">UBMA197</strain>
    </source>
</reference>
<gene>
    <name evidence="2" type="ORF">BSZ19_46605</name>
</gene>
<feature type="signal peptide" evidence="1">
    <location>
        <begin position="1"/>
        <end position="18"/>
    </location>
</feature>
<evidence type="ECO:0000313" key="3">
    <source>
        <dbReference type="Proteomes" id="UP000193335"/>
    </source>
</evidence>
<name>A0A1Y2JAS0_BRAJP</name>
<dbReference type="AlphaFoldDB" id="A0A1Y2JAS0"/>
<accession>A0A1Y2JAS0</accession>